<gene>
    <name evidence="3" type="ORF">R3P94_11980</name>
    <name evidence="4" type="ORF">R3Q15_18320</name>
</gene>
<dbReference type="GO" id="GO:0008233">
    <property type="term" value="F:peptidase activity"/>
    <property type="evidence" value="ECO:0007669"/>
    <property type="project" value="UniProtKB-KW"/>
</dbReference>
<dbReference type="RefSeq" id="WP_024500288.1">
    <property type="nucleotide sequence ID" value="NZ_CP096596.1"/>
</dbReference>
<dbReference type="PROSITE" id="PS51903">
    <property type="entry name" value="CLP_R"/>
    <property type="match status" value="1"/>
</dbReference>
<keyword evidence="4" id="KW-0645">Protease</keyword>
<dbReference type="SUPFAM" id="SSF81923">
    <property type="entry name" value="Double Clp-N motif"/>
    <property type="match status" value="1"/>
</dbReference>
<dbReference type="Proteomes" id="UP001185779">
    <property type="component" value="Unassembled WGS sequence"/>
</dbReference>
<evidence type="ECO:0000313" key="3">
    <source>
        <dbReference type="EMBL" id="MDV6308034.1"/>
    </source>
</evidence>
<sequence length="251" mass="25759">MTKNAVPIRLDDLIAAIRKVHDDPLDQLSDAVLAAAHLDEVADSLIGHFVDQARRSGASWTAIGASMGVSKQAAQKRFVDRVSAAGGTDGGLAGESNPFSRFTPRAANVLMAANGAAAADRAEYVTPAHVAAAMTAEPQALVFVVLREFGVDPDAFADAVAQLVPAPRDVPYAEASSVVPYGAAAKAVLEATVGIAVDLGHNYVGTEHLLLGLFADDPVAGALTGLGLDDSAIRDKIVATLAQFGEAPPAE</sequence>
<evidence type="ECO:0000256" key="1">
    <source>
        <dbReference type="PROSITE-ProRule" id="PRU01251"/>
    </source>
</evidence>
<feature type="domain" description="Clp R" evidence="2">
    <location>
        <begin position="99"/>
        <end position="243"/>
    </location>
</feature>
<dbReference type="AlphaFoldDB" id="A0AAE4R790"/>
<evidence type="ECO:0000313" key="4">
    <source>
        <dbReference type="EMBL" id="MDV6313821.1"/>
    </source>
</evidence>
<organism evidence="4 6">
    <name type="scientific">Gordonia amicalis</name>
    <dbReference type="NCBI Taxonomy" id="89053"/>
    <lineage>
        <taxon>Bacteria</taxon>
        <taxon>Bacillati</taxon>
        <taxon>Actinomycetota</taxon>
        <taxon>Actinomycetes</taxon>
        <taxon>Mycobacteriales</taxon>
        <taxon>Gordoniaceae</taxon>
        <taxon>Gordonia</taxon>
    </lineage>
</organism>
<proteinExistence type="predicted"/>
<protein>
    <submittedName>
        <fullName evidence="4">Clp protease N-terminal domain-containing protein</fullName>
    </submittedName>
</protein>
<dbReference type="InterPro" id="IPR036628">
    <property type="entry name" value="Clp_N_dom_sf"/>
</dbReference>
<accession>A0AAE4R790</accession>
<dbReference type="Pfam" id="PF02861">
    <property type="entry name" value="Clp_N"/>
    <property type="match status" value="1"/>
</dbReference>
<reference evidence="4 5" key="1">
    <citation type="submission" date="2023-10" db="EMBL/GenBank/DDBJ databases">
        <title>Development of a sustainable strategy for remediation of hydrocarbon-contaminated territories based on the waste exchange concept.</title>
        <authorList>
            <person name="Krivoruchko A."/>
        </authorList>
    </citation>
    <scope>NUCLEOTIDE SEQUENCE</scope>
    <source>
        <strain evidence="3 5">IEGM 1266</strain>
        <strain evidence="4">IEGM 1279</strain>
    </source>
</reference>
<dbReference type="EMBL" id="JAWLKH010000023">
    <property type="protein sequence ID" value="MDV6313821.1"/>
    <property type="molecule type" value="Genomic_DNA"/>
</dbReference>
<dbReference type="InterPro" id="IPR004176">
    <property type="entry name" value="Clp_R_N"/>
</dbReference>
<dbReference type="EMBL" id="JAWLKI010000011">
    <property type="protein sequence ID" value="MDV6308034.1"/>
    <property type="molecule type" value="Genomic_DNA"/>
</dbReference>
<comment type="caution">
    <text evidence="4">The sequence shown here is derived from an EMBL/GenBank/DDBJ whole genome shotgun (WGS) entry which is preliminary data.</text>
</comment>
<keyword evidence="5" id="KW-1185">Reference proteome</keyword>
<name>A0AAE4R790_9ACTN</name>
<keyword evidence="1" id="KW-0677">Repeat</keyword>
<evidence type="ECO:0000259" key="2">
    <source>
        <dbReference type="PROSITE" id="PS51903"/>
    </source>
</evidence>
<dbReference type="Proteomes" id="UP001185922">
    <property type="component" value="Unassembled WGS sequence"/>
</dbReference>
<evidence type="ECO:0000313" key="5">
    <source>
        <dbReference type="Proteomes" id="UP001185779"/>
    </source>
</evidence>
<keyword evidence="4" id="KW-0378">Hydrolase</keyword>
<dbReference type="GO" id="GO:0006508">
    <property type="term" value="P:proteolysis"/>
    <property type="evidence" value="ECO:0007669"/>
    <property type="project" value="UniProtKB-KW"/>
</dbReference>
<dbReference type="Gene3D" id="1.10.1780.10">
    <property type="entry name" value="Clp, N-terminal domain"/>
    <property type="match status" value="1"/>
</dbReference>
<evidence type="ECO:0000313" key="6">
    <source>
        <dbReference type="Proteomes" id="UP001185922"/>
    </source>
</evidence>